<dbReference type="Gene3D" id="2.60.120.10">
    <property type="entry name" value="Jelly Rolls"/>
    <property type="match status" value="2"/>
</dbReference>
<feature type="domain" description="Cupin type-2" evidence="2">
    <location>
        <begin position="48"/>
        <end position="114"/>
    </location>
</feature>
<evidence type="ECO:0000259" key="2">
    <source>
        <dbReference type="Pfam" id="PF07883"/>
    </source>
</evidence>
<organism evidence="3 4">
    <name type="scientific">Gimesia alba</name>
    <dbReference type="NCBI Taxonomy" id="2527973"/>
    <lineage>
        <taxon>Bacteria</taxon>
        <taxon>Pseudomonadati</taxon>
        <taxon>Planctomycetota</taxon>
        <taxon>Planctomycetia</taxon>
        <taxon>Planctomycetales</taxon>
        <taxon>Planctomycetaceae</taxon>
        <taxon>Gimesia</taxon>
    </lineage>
</organism>
<name>A0A517RCQ3_9PLAN</name>
<keyword evidence="4" id="KW-1185">Reference proteome</keyword>
<accession>A0A517RCQ3</accession>
<dbReference type="RefSeq" id="WP_145213619.1">
    <property type="nucleotide sequence ID" value="NZ_CP036269.1"/>
</dbReference>
<dbReference type="Pfam" id="PF07883">
    <property type="entry name" value="Cupin_2"/>
    <property type="match status" value="2"/>
</dbReference>
<dbReference type="KEGG" id="gaz:Pan241w_17240"/>
<dbReference type="Proteomes" id="UP000317171">
    <property type="component" value="Chromosome"/>
</dbReference>
<gene>
    <name evidence="3" type="ORF">Pan241w_17240</name>
</gene>
<dbReference type="GO" id="GO:0046872">
    <property type="term" value="F:metal ion binding"/>
    <property type="evidence" value="ECO:0007669"/>
    <property type="project" value="UniProtKB-KW"/>
</dbReference>
<dbReference type="OrthoDB" id="2620172at2"/>
<dbReference type="EMBL" id="CP036269">
    <property type="protein sequence ID" value="QDT41661.1"/>
    <property type="molecule type" value="Genomic_DNA"/>
</dbReference>
<protein>
    <submittedName>
        <fullName evidence="3">DNA-binding transcriptional repressor PuuR</fullName>
    </submittedName>
</protein>
<dbReference type="InterPro" id="IPR011051">
    <property type="entry name" value="RmlC_Cupin_sf"/>
</dbReference>
<feature type="domain" description="Cupin type-2" evidence="2">
    <location>
        <begin position="183"/>
        <end position="248"/>
    </location>
</feature>
<dbReference type="GO" id="GO:0003677">
    <property type="term" value="F:DNA binding"/>
    <property type="evidence" value="ECO:0007669"/>
    <property type="project" value="UniProtKB-KW"/>
</dbReference>
<dbReference type="AlphaFoldDB" id="A0A517RCQ3"/>
<evidence type="ECO:0000313" key="4">
    <source>
        <dbReference type="Proteomes" id="UP000317171"/>
    </source>
</evidence>
<dbReference type="PANTHER" id="PTHR35848:SF6">
    <property type="entry name" value="CUPIN TYPE-2 DOMAIN-CONTAINING PROTEIN"/>
    <property type="match status" value="1"/>
</dbReference>
<dbReference type="InterPro" id="IPR013096">
    <property type="entry name" value="Cupin_2"/>
</dbReference>
<sequence>MSSTQQQGRQEVIVSVNESSIVSLTENVEFQALISGDLGSQGLSTGIAIFQPDAVLPAHVHPVSEVIVPLSGKIHVIVEGRRYVLEQYDALHVPAGLPHWVHSDLSEQPVSCFVAFASEQPTREWVEKKFSIEDCSETNPSSAEHLTRFETASVYELSSGALFRDLFARRYGSRGICGGYGLFQPGASLPCHIHGFDESITIIEGTAVCQVAGSEYELSDCDTAGIPQDRPHRFINRSKRPMAMIWVYAGDEPDRTILEQCCCEEA</sequence>
<keyword evidence="1" id="KW-0479">Metal-binding</keyword>
<dbReference type="SUPFAM" id="SSF51182">
    <property type="entry name" value="RmlC-like cupins"/>
    <property type="match status" value="1"/>
</dbReference>
<keyword evidence="3" id="KW-0238">DNA-binding</keyword>
<dbReference type="PANTHER" id="PTHR35848">
    <property type="entry name" value="OXALATE-BINDING PROTEIN"/>
    <property type="match status" value="1"/>
</dbReference>
<evidence type="ECO:0000256" key="1">
    <source>
        <dbReference type="ARBA" id="ARBA00022723"/>
    </source>
</evidence>
<dbReference type="InterPro" id="IPR014710">
    <property type="entry name" value="RmlC-like_jellyroll"/>
</dbReference>
<dbReference type="InterPro" id="IPR051610">
    <property type="entry name" value="GPI/OXD"/>
</dbReference>
<proteinExistence type="predicted"/>
<reference evidence="3 4" key="1">
    <citation type="submission" date="2019-02" db="EMBL/GenBank/DDBJ databases">
        <title>Deep-cultivation of Planctomycetes and their phenomic and genomic characterization uncovers novel biology.</title>
        <authorList>
            <person name="Wiegand S."/>
            <person name="Jogler M."/>
            <person name="Boedeker C."/>
            <person name="Pinto D."/>
            <person name="Vollmers J."/>
            <person name="Rivas-Marin E."/>
            <person name="Kohn T."/>
            <person name="Peeters S.H."/>
            <person name="Heuer A."/>
            <person name="Rast P."/>
            <person name="Oberbeckmann S."/>
            <person name="Bunk B."/>
            <person name="Jeske O."/>
            <person name="Meyerdierks A."/>
            <person name="Storesund J.E."/>
            <person name="Kallscheuer N."/>
            <person name="Luecker S."/>
            <person name="Lage O.M."/>
            <person name="Pohl T."/>
            <person name="Merkel B.J."/>
            <person name="Hornburger P."/>
            <person name="Mueller R.-W."/>
            <person name="Bruemmer F."/>
            <person name="Labrenz M."/>
            <person name="Spormann A.M."/>
            <person name="Op den Camp H."/>
            <person name="Overmann J."/>
            <person name="Amann R."/>
            <person name="Jetten M.S.M."/>
            <person name="Mascher T."/>
            <person name="Medema M.H."/>
            <person name="Devos D.P."/>
            <person name="Kaster A.-K."/>
            <person name="Ovreas L."/>
            <person name="Rohde M."/>
            <person name="Galperin M.Y."/>
            <person name="Jogler C."/>
        </authorList>
    </citation>
    <scope>NUCLEOTIDE SEQUENCE [LARGE SCALE GENOMIC DNA]</scope>
    <source>
        <strain evidence="3 4">Pan241w</strain>
    </source>
</reference>
<evidence type="ECO:0000313" key="3">
    <source>
        <dbReference type="EMBL" id="QDT41661.1"/>
    </source>
</evidence>